<feature type="compositionally biased region" description="Basic and acidic residues" evidence="1">
    <location>
        <begin position="183"/>
        <end position="231"/>
    </location>
</feature>
<feature type="compositionally biased region" description="Basic and acidic residues" evidence="1">
    <location>
        <begin position="703"/>
        <end position="740"/>
    </location>
</feature>
<feature type="region of interest" description="Disordered" evidence="1">
    <location>
        <begin position="1"/>
        <end position="531"/>
    </location>
</feature>
<dbReference type="PROSITE" id="PS50020">
    <property type="entry name" value="WW_DOMAIN_2"/>
    <property type="match status" value="1"/>
</dbReference>
<dbReference type="SMART" id="SM00456">
    <property type="entry name" value="WW"/>
    <property type="match status" value="1"/>
</dbReference>
<feature type="compositionally biased region" description="Basic and acidic residues" evidence="1">
    <location>
        <begin position="946"/>
        <end position="962"/>
    </location>
</feature>
<feature type="compositionally biased region" description="Polar residues" evidence="1">
    <location>
        <begin position="898"/>
        <end position="912"/>
    </location>
</feature>
<organism evidence="3 4">
    <name type="scientific">Rhodofomes roseus</name>
    <dbReference type="NCBI Taxonomy" id="34475"/>
    <lineage>
        <taxon>Eukaryota</taxon>
        <taxon>Fungi</taxon>
        <taxon>Dikarya</taxon>
        <taxon>Basidiomycota</taxon>
        <taxon>Agaricomycotina</taxon>
        <taxon>Agaricomycetes</taxon>
        <taxon>Polyporales</taxon>
        <taxon>Rhodofomes</taxon>
    </lineage>
</organism>
<feature type="compositionally biased region" description="Pro residues" evidence="1">
    <location>
        <begin position="686"/>
        <end position="698"/>
    </location>
</feature>
<reference evidence="3 4" key="1">
    <citation type="submission" date="2019-01" db="EMBL/GenBank/DDBJ databases">
        <title>Genome sequencing of the rare red list fungi Fomitopsis rosea.</title>
        <authorList>
            <person name="Buettner E."/>
            <person name="Kellner H."/>
        </authorList>
    </citation>
    <scope>NUCLEOTIDE SEQUENCE [LARGE SCALE GENOMIC DNA]</scope>
    <source>
        <strain evidence="3 4">DSM 105464</strain>
    </source>
</reference>
<dbReference type="CDD" id="cd00201">
    <property type="entry name" value="WW"/>
    <property type="match status" value="1"/>
</dbReference>
<accession>A0A4Y9YC27</accession>
<feature type="domain" description="WW" evidence="2">
    <location>
        <begin position="144"/>
        <end position="179"/>
    </location>
</feature>
<feature type="compositionally biased region" description="Basic and acidic residues" evidence="1">
    <location>
        <begin position="309"/>
        <end position="335"/>
    </location>
</feature>
<feature type="compositionally biased region" description="Basic and acidic residues" evidence="1">
    <location>
        <begin position="644"/>
        <end position="677"/>
    </location>
</feature>
<evidence type="ECO:0000259" key="2">
    <source>
        <dbReference type="PROSITE" id="PS50020"/>
    </source>
</evidence>
<dbReference type="Gene3D" id="2.20.70.10">
    <property type="match status" value="1"/>
</dbReference>
<feature type="compositionally biased region" description="Basic and acidic residues" evidence="1">
    <location>
        <begin position="255"/>
        <end position="273"/>
    </location>
</feature>
<evidence type="ECO:0000313" key="3">
    <source>
        <dbReference type="EMBL" id="TFY59722.1"/>
    </source>
</evidence>
<comment type="caution">
    <text evidence="3">The sequence shown here is derived from an EMBL/GenBank/DDBJ whole genome shotgun (WGS) entry which is preliminary data.</text>
</comment>
<feature type="compositionally biased region" description="Acidic residues" evidence="1">
    <location>
        <begin position="1"/>
        <end position="17"/>
    </location>
</feature>
<gene>
    <name evidence="3" type="ORF">EVJ58_g5602</name>
</gene>
<feature type="compositionally biased region" description="Basic and acidic residues" evidence="1">
    <location>
        <begin position="621"/>
        <end position="631"/>
    </location>
</feature>
<dbReference type="InterPro" id="IPR001202">
    <property type="entry name" value="WW_dom"/>
</dbReference>
<dbReference type="InterPro" id="IPR036020">
    <property type="entry name" value="WW_dom_sf"/>
</dbReference>
<evidence type="ECO:0000313" key="4">
    <source>
        <dbReference type="Proteomes" id="UP000298390"/>
    </source>
</evidence>
<feature type="region of interest" description="Disordered" evidence="1">
    <location>
        <begin position="946"/>
        <end position="1046"/>
    </location>
</feature>
<dbReference type="SUPFAM" id="SSF51045">
    <property type="entry name" value="WW domain"/>
    <property type="match status" value="1"/>
</dbReference>
<feature type="compositionally biased region" description="Polar residues" evidence="1">
    <location>
        <begin position="115"/>
        <end position="125"/>
    </location>
</feature>
<dbReference type="Proteomes" id="UP000298390">
    <property type="component" value="Unassembled WGS sequence"/>
</dbReference>
<dbReference type="STRING" id="34475.A0A4Y9YC27"/>
<feature type="compositionally biased region" description="Polar residues" evidence="1">
    <location>
        <begin position="744"/>
        <end position="755"/>
    </location>
</feature>
<name>A0A4Y9YC27_9APHY</name>
<feature type="compositionally biased region" description="Pro residues" evidence="1">
    <location>
        <begin position="825"/>
        <end position="834"/>
    </location>
</feature>
<dbReference type="EMBL" id="SEKV01000290">
    <property type="protein sequence ID" value="TFY59722.1"/>
    <property type="molecule type" value="Genomic_DNA"/>
</dbReference>
<feature type="region of interest" description="Disordered" evidence="1">
    <location>
        <begin position="544"/>
        <end position="930"/>
    </location>
</feature>
<evidence type="ECO:0000256" key="1">
    <source>
        <dbReference type="SAM" id="MobiDB-lite"/>
    </source>
</evidence>
<feature type="compositionally biased region" description="Basic residues" evidence="1">
    <location>
        <begin position="1027"/>
        <end position="1046"/>
    </location>
</feature>
<proteinExistence type="predicted"/>
<protein>
    <recommendedName>
        <fullName evidence="2">WW domain-containing protein</fullName>
    </recommendedName>
</protein>
<dbReference type="AlphaFoldDB" id="A0A4Y9YC27"/>
<feature type="compositionally biased region" description="Pro residues" evidence="1">
    <location>
        <begin position="920"/>
        <end position="929"/>
    </location>
</feature>
<sequence>MEDDAEVLDWGHEDDEQTAQRGPEDAEDAVSLGGDEDDTQDYYAYQASEQEDTKAASQTSNPQSRRESYGSKQSMAPQREPDSPQLRRSQSVGKLTHALPPKPVLSVAPVHPSPAQASTLASSMIQRERRANGHGKPTSGSNQDALPPDWELRQARSGGGEQYFYNTKTHESTWTRPVSDKSSPVKDRGRDVSRGREGRSPSRRANSSERRTKGKDAKRATDDLSYEDRHYRPGAAPSAAAGTEMSHPRSLSPPVRRDHPSEDRSGRSRREPTPPRVPESDYTEGRHGNLSSRITMDVDPPPRQSRTRGRQDRLDMDVSPRNRSLDREQTNRRGPNDWSAPSPRKRAPLPPQSARFREVRHAPVQEPLPLPAPAAEGGRRGYPDLPPRAPREDDAPMRYANVPTDAPPLRRQGPPAITEPEFDGRGRPPPTRPAMTSRPGSRFDDLPGQGPREFISEPMDIDGPPSLPPPRGFEGPSRPSSSMYADRMGDAPGDAPRGPRAMAGGREPVVNVPSQRFPPLETQGPPPPHMSSWNIALVLISPSSLFQNHPKQPSFGPPPPRSVSGTNLVPIGNRKIPPAREPDVVPSSQDRLPPPNHFATPRVAPGRERDYPEPPFGSPDRLPEPIEDGRMRRSSVSSAGRAEPVADRLPPRPVEDRPPFSSRPRGDSYSEHKDRGPRASRFGPERAPPSSAPAPPNEPRIWMTREESEHFEMRHKDVKKAELTHKLPERPARTEPDSWRPTDGANSSTRFNGHNNARGDRDAVNDLPRPAAGEGSAGQRRQSDSRPADLPGGRKSPVEVRPRGRRPSLEGRLGPSYNDRHTTLAPPPASLPPRPIDREVHPELAPRSDYRNARDDANVREDEASTWDRSSIEPPRDVSPTNSATWIHPDRARLLQTAPLSSQSTGESTKTSKPVRIRRPPPMAKPPPEAMLAMADRLPLDEAADRMSDVRVDDNARPDLLRRTGSSLLDRLSLNDAPHAPEASSPSLRDRVDPYSKGPGAHGGDSLGEYAMDADMDGGSGEASRSKGGRKRSSRAKRGRRSGYPA</sequence>
<feature type="compositionally biased region" description="Basic and acidic residues" evidence="1">
    <location>
        <begin position="835"/>
        <end position="863"/>
    </location>
</feature>